<keyword evidence="13" id="KW-0206">Cytoskeleton</keyword>
<dbReference type="Pfam" id="PF00190">
    <property type="entry name" value="Cupin_1"/>
    <property type="match status" value="2"/>
</dbReference>
<dbReference type="InterPro" id="IPR006045">
    <property type="entry name" value="Cupin_1"/>
</dbReference>
<comment type="subcellular location">
    <subcellularLocation>
        <location evidence="16">Cytoplasm</location>
        <location evidence="16">Cytoskeleton</location>
        <location evidence="16">Phragmoplast</location>
    </subcellularLocation>
    <subcellularLocation>
        <location evidence="1">Secreted</location>
        <location evidence="1">Cell wall</location>
    </subcellularLocation>
    <subcellularLocation>
        <location evidence="2">Secreted</location>
        <location evidence="2">Extracellular space</location>
        <location evidence="2">Apoplast</location>
    </subcellularLocation>
</comment>
<comment type="caution">
    <text evidence="23">The sequence shown here is derived from an EMBL/GenBank/DDBJ whole genome shotgun (WGS) entry which is preliminary data.</text>
</comment>
<keyword evidence="5" id="KW-0052">Apoplast</keyword>
<dbReference type="InterPro" id="IPR019780">
    <property type="entry name" value="Germin_Mn-BS"/>
</dbReference>
<keyword evidence="9 19" id="KW-1015">Disulfide bond</keyword>
<evidence type="ECO:0000256" key="15">
    <source>
        <dbReference type="ARBA" id="ARBA00060231"/>
    </source>
</evidence>
<keyword evidence="14" id="KW-0927">Auxin signaling pathway</keyword>
<comment type="function">
    <text evidence="15">Probable receptor for the plant growth-promoting hormone auxin.</text>
</comment>
<evidence type="ECO:0000256" key="10">
    <source>
        <dbReference type="ARBA" id="ARBA00023170"/>
    </source>
</evidence>
<feature type="domain" description="Cupin type-1" evidence="22">
    <location>
        <begin position="53"/>
        <end position="200"/>
    </location>
</feature>
<feature type="signal peptide" evidence="21">
    <location>
        <begin position="1"/>
        <end position="18"/>
    </location>
</feature>
<dbReference type="AlphaFoldDB" id="A0A498KLE0"/>
<protein>
    <recommendedName>
        <fullName evidence="22">Cupin type-1 domain-containing protein</fullName>
    </recommendedName>
</protein>
<feature type="binding site" evidence="18">
    <location>
        <position position="103"/>
    </location>
    <ligand>
        <name>Mn(2+)</name>
        <dbReference type="ChEBI" id="CHEBI:29035"/>
    </ligand>
</feature>
<evidence type="ECO:0000256" key="9">
    <source>
        <dbReference type="ARBA" id="ARBA00023157"/>
    </source>
</evidence>
<evidence type="ECO:0000256" key="5">
    <source>
        <dbReference type="ARBA" id="ARBA00022523"/>
    </source>
</evidence>
<evidence type="ECO:0000256" key="11">
    <source>
        <dbReference type="ARBA" id="ARBA00023180"/>
    </source>
</evidence>
<dbReference type="CDD" id="cd02241">
    <property type="entry name" value="cupin_OxOx"/>
    <property type="match status" value="2"/>
</dbReference>
<dbReference type="SMART" id="SM01388">
    <property type="entry name" value="Mob1_phocein"/>
    <property type="match status" value="1"/>
</dbReference>
<dbReference type="SMART" id="SM00835">
    <property type="entry name" value="Cupin_1"/>
    <property type="match status" value="1"/>
</dbReference>
<feature type="region of interest" description="Disordered" evidence="20">
    <location>
        <begin position="412"/>
        <end position="435"/>
    </location>
</feature>
<dbReference type="GO" id="GO:0030145">
    <property type="term" value="F:manganese ion binding"/>
    <property type="evidence" value="ECO:0007669"/>
    <property type="project" value="InterPro"/>
</dbReference>
<organism evidence="23 24">
    <name type="scientific">Malus domestica</name>
    <name type="common">Apple</name>
    <name type="synonym">Pyrus malus</name>
    <dbReference type="NCBI Taxonomy" id="3750"/>
    <lineage>
        <taxon>Eukaryota</taxon>
        <taxon>Viridiplantae</taxon>
        <taxon>Streptophyta</taxon>
        <taxon>Embryophyta</taxon>
        <taxon>Tracheophyta</taxon>
        <taxon>Spermatophyta</taxon>
        <taxon>Magnoliopsida</taxon>
        <taxon>eudicotyledons</taxon>
        <taxon>Gunneridae</taxon>
        <taxon>Pentapetalae</taxon>
        <taxon>rosids</taxon>
        <taxon>fabids</taxon>
        <taxon>Rosales</taxon>
        <taxon>Rosaceae</taxon>
        <taxon>Amygdaloideae</taxon>
        <taxon>Maleae</taxon>
        <taxon>Malus</taxon>
    </lineage>
</organism>
<dbReference type="Pfam" id="PF03637">
    <property type="entry name" value="Mob1_phocein"/>
    <property type="match status" value="1"/>
</dbReference>
<keyword evidence="13" id="KW-0963">Cytoplasm</keyword>
<evidence type="ECO:0000256" key="2">
    <source>
        <dbReference type="ARBA" id="ARBA00004271"/>
    </source>
</evidence>
<dbReference type="SUPFAM" id="SSF101152">
    <property type="entry name" value="Mob1/phocein"/>
    <property type="match status" value="1"/>
</dbReference>
<dbReference type="GO" id="GO:0048046">
    <property type="term" value="C:apoplast"/>
    <property type="evidence" value="ECO:0007669"/>
    <property type="project" value="UniProtKB-SubCell"/>
</dbReference>
<evidence type="ECO:0000256" key="7">
    <source>
        <dbReference type="ARBA" id="ARBA00022723"/>
    </source>
</evidence>
<evidence type="ECO:0000256" key="17">
    <source>
        <dbReference type="PIRSR" id="PIRSR601929-1"/>
    </source>
</evidence>
<dbReference type="InterPro" id="IPR005301">
    <property type="entry name" value="MOB_kinase_act_fam"/>
</dbReference>
<dbReference type="EMBL" id="RDQH01000328">
    <property type="protein sequence ID" value="RXI06153.1"/>
    <property type="molecule type" value="Genomic_DNA"/>
</dbReference>
<evidence type="ECO:0000256" key="21">
    <source>
        <dbReference type="SAM" id="SignalP"/>
    </source>
</evidence>
<dbReference type="GO" id="GO:0009734">
    <property type="term" value="P:auxin-activated signaling pathway"/>
    <property type="evidence" value="ECO:0007669"/>
    <property type="project" value="UniProtKB-KW"/>
</dbReference>
<dbReference type="STRING" id="3750.A0A498KLE0"/>
<feature type="binding site" evidence="18">
    <location>
        <position position="101"/>
    </location>
    <ligand>
        <name>Mn(2+)</name>
        <dbReference type="ChEBI" id="CHEBI:29035"/>
    </ligand>
</feature>
<accession>A0A498KLE0</accession>
<feature type="binding site" evidence="18">
    <location>
        <position position="148"/>
    </location>
    <ligand>
        <name>Mn(2+)</name>
        <dbReference type="ChEBI" id="CHEBI:29035"/>
    </ligand>
</feature>
<dbReference type="Proteomes" id="UP000290289">
    <property type="component" value="Chromosome 2"/>
</dbReference>
<name>A0A498KLE0_MALDO</name>
<keyword evidence="10" id="KW-0675">Receptor</keyword>
<keyword evidence="12 17" id="KW-0464">Manganese</keyword>
<dbReference type="GO" id="GO:0009524">
    <property type="term" value="C:phragmoplast"/>
    <property type="evidence" value="ECO:0007669"/>
    <property type="project" value="UniProtKB-SubCell"/>
</dbReference>
<dbReference type="InterPro" id="IPR036703">
    <property type="entry name" value="MOB_kinase_act_sf"/>
</dbReference>
<feature type="disulfide bond" evidence="19">
    <location>
        <begin position="24"/>
        <end position="39"/>
    </location>
</feature>
<evidence type="ECO:0000256" key="19">
    <source>
        <dbReference type="PIRSR" id="PIRSR601929-3"/>
    </source>
</evidence>
<dbReference type="InterPro" id="IPR011051">
    <property type="entry name" value="RmlC_Cupin_sf"/>
</dbReference>
<keyword evidence="8 21" id="KW-0732">Signal</keyword>
<dbReference type="PROSITE" id="PS00725">
    <property type="entry name" value="GERMIN"/>
    <property type="match status" value="1"/>
</dbReference>
<dbReference type="Gene3D" id="1.20.140.30">
    <property type="entry name" value="MOB kinase activator"/>
    <property type="match status" value="1"/>
</dbReference>
<feature type="compositionally biased region" description="Basic and acidic residues" evidence="20">
    <location>
        <begin position="412"/>
        <end position="433"/>
    </location>
</feature>
<evidence type="ECO:0000313" key="24">
    <source>
        <dbReference type="Proteomes" id="UP000290289"/>
    </source>
</evidence>
<keyword evidence="24" id="KW-1185">Reference proteome</keyword>
<evidence type="ECO:0000259" key="22">
    <source>
        <dbReference type="SMART" id="SM00835"/>
    </source>
</evidence>
<feature type="binding site" evidence="17">
    <location>
        <position position="103"/>
    </location>
    <ligand>
        <name>oxalate</name>
        <dbReference type="ChEBI" id="CHEBI:30623"/>
    </ligand>
</feature>
<dbReference type="Gene3D" id="2.60.120.10">
    <property type="entry name" value="Jelly Rolls"/>
    <property type="match status" value="3"/>
</dbReference>
<evidence type="ECO:0000256" key="13">
    <source>
        <dbReference type="ARBA" id="ARBA00023212"/>
    </source>
</evidence>
<keyword evidence="7 17" id="KW-0479">Metal-binding</keyword>
<dbReference type="SUPFAM" id="SSF51182">
    <property type="entry name" value="RmlC-like cupins"/>
    <property type="match status" value="2"/>
</dbReference>
<dbReference type="PANTHER" id="PTHR22599">
    <property type="entry name" value="MPS ONE BINDER KINASE ACTIVATOR-LIKE MOB"/>
    <property type="match status" value="1"/>
</dbReference>
<evidence type="ECO:0000256" key="12">
    <source>
        <dbReference type="ARBA" id="ARBA00023211"/>
    </source>
</evidence>
<evidence type="ECO:0000256" key="6">
    <source>
        <dbReference type="ARBA" id="ARBA00022525"/>
    </source>
</evidence>
<feature type="binding site" evidence="18">
    <location>
        <position position="108"/>
    </location>
    <ligand>
        <name>Mn(2+)</name>
        <dbReference type="ChEBI" id="CHEBI:29035"/>
    </ligand>
</feature>
<feature type="binding site" evidence="17">
    <location>
        <position position="108"/>
    </location>
    <ligand>
        <name>oxalate</name>
        <dbReference type="ChEBI" id="CHEBI:30623"/>
    </ligand>
</feature>
<evidence type="ECO:0000256" key="14">
    <source>
        <dbReference type="ARBA" id="ARBA00023294"/>
    </source>
</evidence>
<evidence type="ECO:0000256" key="16">
    <source>
        <dbReference type="ARBA" id="ARBA00060413"/>
    </source>
</evidence>
<evidence type="ECO:0000256" key="3">
    <source>
        <dbReference type="ARBA" id="ARBA00007456"/>
    </source>
</evidence>
<evidence type="ECO:0000256" key="4">
    <source>
        <dbReference type="ARBA" id="ARBA00022512"/>
    </source>
</evidence>
<keyword evidence="6" id="KW-0964">Secreted</keyword>
<gene>
    <name evidence="23" type="ORF">DVH24_018195</name>
</gene>
<evidence type="ECO:0000256" key="1">
    <source>
        <dbReference type="ARBA" id="ARBA00004191"/>
    </source>
</evidence>
<comment type="similarity">
    <text evidence="3">Belongs to the germin family.</text>
</comment>
<evidence type="ECO:0000313" key="23">
    <source>
        <dbReference type="EMBL" id="RXI06153.1"/>
    </source>
</evidence>
<dbReference type="InterPro" id="IPR001929">
    <property type="entry name" value="Germin"/>
</dbReference>
<feature type="chain" id="PRO_5019739417" description="Cupin type-1 domain-containing protein" evidence="21">
    <location>
        <begin position="19"/>
        <end position="624"/>
    </location>
</feature>
<sequence length="624" mass="68740">MIFPIFFTFSLLLSSSLASVKDFCIANYKAPEGPAGYSCKKPAKVTVDDFVYSGLGIPGNTTNIFKSAVTPAFAAQFPGVNGLGISFARLDLAVGGVMPLHTHPRGSEILLVAQGTIIAGFVSSANNTVYRKTLKKGDIMAIPQGLLHFQVNGDKTPALAFVSFSSPSPGLQILDYALFQNDLPTELIAQTTVLDAAQIKKLKGVLGDCLFLFIPRLLGYLHYPTVCIYDPKFLIKKHNLEKALASTQLLRFVTMLFPIFFTFFLLFSSSNAAVQDFCCPTALQATLAKVKVDDFVFSGLDIAGNTTNIIKAAVTPAFAAQFPGVNGLGISLTRLDLAVGGDGLLHFQVNGGETPALAFASFSRPSPGRQILDFALFKNDLETELIAQTTFLDAAQIKKLKGVLGELEREGRDESLWPRKQKPEDIPAEKERSGAQLQKHIDATLGSGNLREAVRLPPGEDINEWLAVNTVDFFNQVNILYGTLTEFCTPVNCPTMSAGPKYEYRWADGVNIKKPIEVSAPKYVEYLMDWIEVQLDEESIFPQRLGAPFPSNFQDVVKTIFKRLFRVYAHIYHSHFQKIVSLKEEAHLNTCFKHFVLFTCEFRLIDKGELAPLQDLVESILQPK</sequence>
<dbReference type="PRINTS" id="PR00325">
    <property type="entry name" value="GERMIN"/>
</dbReference>
<evidence type="ECO:0000256" key="8">
    <source>
        <dbReference type="ARBA" id="ARBA00022729"/>
    </source>
</evidence>
<evidence type="ECO:0000256" key="18">
    <source>
        <dbReference type="PIRSR" id="PIRSR601929-2"/>
    </source>
</evidence>
<keyword evidence="4" id="KW-0134">Cell wall</keyword>
<dbReference type="FunFam" id="2.60.120.10:FF:000047">
    <property type="entry name" value="Auxin-binding protein ABP19a"/>
    <property type="match status" value="1"/>
</dbReference>
<evidence type="ECO:0000256" key="20">
    <source>
        <dbReference type="SAM" id="MobiDB-lite"/>
    </source>
</evidence>
<reference evidence="23 24" key="1">
    <citation type="submission" date="2018-10" db="EMBL/GenBank/DDBJ databases">
        <title>A high-quality apple genome assembly.</title>
        <authorList>
            <person name="Hu J."/>
        </authorList>
    </citation>
    <scope>NUCLEOTIDE SEQUENCE [LARGE SCALE GENOMIC DNA]</scope>
    <source>
        <strain evidence="24">cv. HFTH1</strain>
        <tissue evidence="23">Young leaf</tissue>
    </source>
</reference>
<dbReference type="InterPro" id="IPR014710">
    <property type="entry name" value="RmlC-like_jellyroll"/>
</dbReference>
<keyword evidence="11" id="KW-0325">Glycoprotein</keyword>
<proteinExistence type="inferred from homology"/>
<dbReference type="FunFam" id="1.20.140.30:FF:000001">
    <property type="entry name" value="MOB kinase activator 1A"/>
    <property type="match status" value="1"/>
</dbReference>